<dbReference type="PANTHER" id="PTHR15243">
    <property type="entry name" value="SERINE/THREONINE-PROTEIN KINASE 19"/>
    <property type="match status" value="1"/>
</dbReference>
<accession>A0ABQ0CFG9</accession>
<comment type="caution">
    <text evidence="3">The sequence shown here is derived from an EMBL/GenBank/DDBJ whole genome shotgun (WGS) entry which is preliminary data.</text>
</comment>
<reference evidence="4" key="1">
    <citation type="submission" date="2024-06" db="EMBL/GenBank/DDBJ databases">
        <title>Draft Genome Sequences of Epichloe bromicola Strains Isolated from Elymus ciliaris.</title>
        <authorList>
            <consortium name="Epichloe bromicola genome sequencing consortium"/>
            <person name="Miura A."/>
            <person name="Imano S."/>
            <person name="Ashida A."/>
            <person name="Sato I."/>
            <person name="Chiba S."/>
            <person name="Tanaka A."/>
            <person name="Camagna M."/>
            <person name="Takemoto D."/>
        </authorList>
    </citation>
    <scope>NUCLEOTIDE SEQUENCE [LARGE SCALE GENOMIC DNA]</scope>
    <source>
        <strain evidence="4">DP</strain>
    </source>
</reference>
<evidence type="ECO:0000256" key="1">
    <source>
        <dbReference type="ARBA" id="ARBA00093458"/>
    </source>
</evidence>
<dbReference type="EMBL" id="BAAFGZ010000012">
    <property type="protein sequence ID" value="GAB0132185.1"/>
    <property type="molecule type" value="Genomic_DNA"/>
</dbReference>
<gene>
    <name evidence="3" type="primary">g628</name>
    <name evidence="3" type="ORF">EsDP_00000628</name>
</gene>
<dbReference type="Pfam" id="PF10494">
    <property type="entry name" value="Stk19"/>
    <property type="match status" value="1"/>
</dbReference>
<dbReference type="InterPro" id="IPR018865">
    <property type="entry name" value="STK19-like"/>
</dbReference>
<sequence length="384" mass="41360">MPQSLRSILGNPRINKPKARSAPPTPQASPRKTTSQRRSKPRDEDILFRDKFTDLGSLSVLEDDESLRLRDVVQAMRYIRSHMFTAVPETGLTSTRTAEMLNYRASVPRLVTTGHVNAVLKGTPPSRVEREVAELVGKGILRKVRVERRGAAGEALIEMDDMERLLRKGVSDGTATAFLDHLRGNATAQTIRVGPGDCTNHGSMRGEGGPLAPGQVDELVRAGFLTSCSTAVPGNTLHVRPEDRTTLTSIEHVSRFASGTVSAVGGQNAIHLAGGGGGGGAANGQRRDAEVSSFRIALPGHGRYLKLADGAVDWVREALGRTTWGEGPEAWLRERFEGNGLYGTRWKDFWGVEWEWVLGHAAGLGVVEVFDTGSVGKGVRATGA</sequence>
<dbReference type="Proteomes" id="UP001562357">
    <property type="component" value="Unassembled WGS sequence"/>
</dbReference>
<protein>
    <recommendedName>
        <fullName evidence="5">Serine-threonine protein kinase 19</fullName>
    </recommendedName>
</protein>
<feature type="region of interest" description="Disordered" evidence="2">
    <location>
        <begin position="1"/>
        <end position="43"/>
    </location>
</feature>
<keyword evidence="4" id="KW-1185">Reference proteome</keyword>
<evidence type="ECO:0000313" key="4">
    <source>
        <dbReference type="Proteomes" id="UP001562357"/>
    </source>
</evidence>
<organism evidence="3 4">
    <name type="scientific">Epichloe bromicola</name>
    <dbReference type="NCBI Taxonomy" id="79588"/>
    <lineage>
        <taxon>Eukaryota</taxon>
        <taxon>Fungi</taxon>
        <taxon>Dikarya</taxon>
        <taxon>Ascomycota</taxon>
        <taxon>Pezizomycotina</taxon>
        <taxon>Sordariomycetes</taxon>
        <taxon>Hypocreomycetidae</taxon>
        <taxon>Hypocreales</taxon>
        <taxon>Clavicipitaceae</taxon>
        <taxon>Epichloe</taxon>
    </lineage>
</organism>
<evidence type="ECO:0000256" key="2">
    <source>
        <dbReference type="SAM" id="MobiDB-lite"/>
    </source>
</evidence>
<name>A0ABQ0CFG9_9HYPO</name>
<evidence type="ECO:0000313" key="3">
    <source>
        <dbReference type="EMBL" id="GAB0132185.1"/>
    </source>
</evidence>
<evidence type="ECO:0008006" key="5">
    <source>
        <dbReference type="Google" id="ProtNLM"/>
    </source>
</evidence>
<dbReference type="PANTHER" id="PTHR15243:SF0">
    <property type="entry name" value="SERINE_THREONINE-PROTEIN KINASE 19"/>
    <property type="match status" value="1"/>
</dbReference>
<comment type="similarity">
    <text evidence="1">Belongs to the STK19 family.</text>
</comment>
<proteinExistence type="inferred from homology"/>